<keyword evidence="7" id="KW-1185">Reference proteome</keyword>
<name>A0ABP8XEM0_9PSEU</name>
<dbReference type="InterPro" id="IPR047057">
    <property type="entry name" value="MerR_fam"/>
</dbReference>
<keyword evidence="4" id="KW-0175">Coiled coil</keyword>
<dbReference type="SMART" id="SM00422">
    <property type="entry name" value="HTH_MERR"/>
    <property type="match status" value="1"/>
</dbReference>
<dbReference type="PRINTS" id="PR00040">
    <property type="entry name" value="HTHMERR"/>
</dbReference>
<dbReference type="CDD" id="cd04770">
    <property type="entry name" value="HTH_HMRTR"/>
    <property type="match status" value="1"/>
</dbReference>
<dbReference type="PANTHER" id="PTHR30204:SF94">
    <property type="entry name" value="HEAVY METAL-DEPENDENT TRANSCRIPTIONAL REGULATOR HI_0293-RELATED"/>
    <property type="match status" value="1"/>
</dbReference>
<reference evidence="7" key="1">
    <citation type="journal article" date="2019" name="Int. J. Syst. Evol. Microbiol.">
        <title>The Global Catalogue of Microorganisms (GCM) 10K type strain sequencing project: providing services to taxonomists for standard genome sequencing and annotation.</title>
        <authorList>
            <consortium name="The Broad Institute Genomics Platform"/>
            <consortium name="The Broad Institute Genome Sequencing Center for Infectious Disease"/>
            <person name="Wu L."/>
            <person name="Ma J."/>
        </authorList>
    </citation>
    <scope>NUCLEOTIDE SEQUENCE [LARGE SCALE GENOMIC DNA]</scope>
    <source>
        <strain evidence="7">JCM 18055</strain>
    </source>
</reference>
<evidence type="ECO:0000256" key="2">
    <source>
        <dbReference type="ARBA" id="ARBA00023125"/>
    </source>
</evidence>
<proteinExistence type="predicted"/>
<evidence type="ECO:0000256" key="3">
    <source>
        <dbReference type="ARBA" id="ARBA00023163"/>
    </source>
</evidence>
<dbReference type="Pfam" id="PF13411">
    <property type="entry name" value="MerR_1"/>
    <property type="match status" value="1"/>
</dbReference>
<dbReference type="SUPFAM" id="SSF46955">
    <property type="entry name" value="Putative DNA-binding domain"/>
    <property type="match status" value="1"/>
</dbReference>
<evidence type="ECO:0000256" key="1">
    <source>
        <dbReference type="ARBA" id="ARBA00023015"/>
    </source>
</evidence>
<organism evidence="6 7">
    <name type="scientific">Pseudonocardia yuanmonensis</name>
    <dbReference type="NCBI Taxonomy" id="1095914"/>
    <lineage>
        <taxon>Bacteria</taxon>
        <taxon>Bacillati</taxon>
        <taxon>Actinomycetota</taxon>
        <taxon>Actinomycetes</taxon>
        <taxon>Pseudonocardiales</taxon>
        <taxon>Pseudonocardiaceae</taxon>
        <taxon>Pseudonocardia</taxon>
    </lineage>
</organism>
<keyword evidence="2" id="KW-0238">DNA-binding</keyword>
<accession>A0ABP8XEM0</accession>
<keyword evidence="1" id="KW-0805">Transcription regulation</keyword>
<dbReference type="RefSeq" id="WP_345383227.1">
    <property type="nucleotide sequence ID" value="NZ_BAABIC010000020.1"/>
</dbReference>
<evidence type="ECO:0000313" key="6">
    <source>
        <dbReference type="EMBL" id="GAA4704587.1"/>
    </source>
</evidence>
<dbReference type="PROSITE" id="PS50937">
    <property type="entry name" value="HTH_MERR_2"/>
    <property type="match status" value="1"/>
</dbReference>
<dbReference type="PANTHER" id="PTHR30204">
    <property type="entry name" value="REDOX-CYCLING DRUG-SENSING TRANSCRIPTIONAL ACTIVATOR SOXR"/>
    <property type="match status" value="1"/>
</dbReference>
<keyword evidence="3" id="KW-0804">Transcription</keyword>
<feature type="domain" description="HTH merR-type" evidence="5">
    <location>
        <begin position="1"/>
        <end position="69"/>
    </location>
</feature>
<gene>
    <name evidence="6" type="ORF">GCM10023215_50370</name>
</gene>
<evidence type="ECO:0000313" key="7">
    <source>
        <dbReference type="Proteomes" id="UP001500325"/>
    </source>
</evidence>
<dbReference type="InterPro" id="IPR000551">
    <property type="entry name" value="MerR-type_HTH_dom"/>
</dbReference>
<protein>
    <submittedName>
        <fullName evidence="6">Helix-turn-helix domain-containing protein</fullName>
    </submittedName>
</protein>
<dbReference type="Gene3D" id="1.10.1660.10">
    <property type="match status" value="1"/>
</dbReference>
<sequence length="138" mass="15539">MRIGELAVRSGVRVRTIRFYEQAGLLPAPRRTPGGLREYDDEAVTRLRFVRAAQALGLSLAQITEVLRVRDRVGPPCEHVAELLRDHIAAVEARIRELTALRDDLRARVPPAMVPDTGRCHPDHVCYLIEDTPSDILR</sequence>
<dbReference type="Proteomes" id="UP001500325">
    <property type="component" value="Unassembled WGS sequence"/>
</dbReference>
<evidence type="ECO:0000259" key="5">
    <source>
        <dbReference type="PROSITE" id="PS50937"/>
    </source>
</evidence>
<comment type="caution">
    <text evidence="6">The sequence shown here is derived from an EMBL/GenBank/DDBJ whole genome shotgun (WGS) entry which is preliminary data.</text>
</comment>
<dbReference type="EMBL" id="BAABIC010000020">
    <property type="protein sequence ID" value="GAA4704587.1"/>
    <property type="molecule type" value="Genomic_DNA"/>
</dbReference>
<dbReference type="InterPro" id="IPR009061">
    <property type="entry name" value="DNA-bd_dom_put_sf"/>
</dbReference>
<feature type="coiled-coil region" evidence="4">
    <location>
        <begin position="81"/>
        <end position="108"/>
    </location>
</feature>
<evidence type="ECO:0000256" key="4">
    <source>
        <dbReference type="SAM" id="Coils"/>
    </source>
</evidence>